<evidence type="ECO:0000313" key="4">
    <source>
        <dbReference type="EMBL" id="MEZ7198528.1"/>
    </source>
</evidence>
<dbReference type="CDD" id="cd07207">
    <property type="entry name" value="Pat_ExoU_VipD_like"/>
    <property type="match status" value="1"/>
</dbReference>
<feature type="short sequence motif" description="DGA/G" evidence="2">
    <location>
        <begin position="186"/>
        <end position="188"/>
    </location>
</feature>
<dbReference type="InterPro" id="IPR002641">
    <property type="entry name" value="PNPLA_dom"/>
</dbReference>
<dbReference type="EMBL" id="JBGLYH010000074">
    <property type="protein sequence ID" value="MEZ7198528.1"/>
    <property type="molecule type" value="Genomic_DNA"/>
</dbReference>
<accession>A0ABV4K6C1</accession>
<feature type="active site" description="Nucleophile" evidence="2">
    <location>
        <position position="42"/>
    </location>
</feature>
<dbReference type="PANTHER" id="PTHR46394:SF1">
    <property type="entry name" value="PNPLA DOMAIN-CONTAINING PROTEIN"/>
    <property type="match status" value="1"/>
</dbReference>
<keyword evidence="5" id="KW-1185">Reference proteome</keyword>
<dbReference type="PANTHER" id="PTHR46394">
    <property type="entry name" value="ANNEXIN"/>
    <property type="match status" value="1"/>
</dbReference>
<name>A0ABV4K6C1_9BACT</name>
<comment type="caution">
    <text evidence="4">The sequence shown here is derived from an EMBL/GenBank/DDBJ whole genome shotgun (WGS) entry which is preliminary data.</text>
</comment>
<dbReference type="Gene3D" id="3.40.1090.10">
    <property type="entry name" value="Cytosolic phospholipase A2 catalytic domain"/>
    <property type="match status" value="2"/>
</dbReference>
<feature type="short sequence motif" description="GXGXXG" evidence="2">
    <location>
        <begin position="11"/>
        <end position="16"/>
    </location>
</feature>
<evidence type="ECO:0000313" key="5">
    <source>
        <dbReference type="Proteomes" id="UP001568698"/>
    </source>
</evidence>
<protein>
    <submittedName>
        <fullName evidence="4">Patatin-like phospholipase family protein</fullName>
    </submittedName>
</protein>
<reference evidence="4 5" key="1">
    <citation type="submission" date="2024-08" db="EMBL/GenBank/DDBJ databases">
        <title>Sulfate-reducing bacteria isolated from formation water of the oil field in Kazakhstan and description of Pseudodesulfovibrio sp.</title>
        <authorList>
            <person name="Bidzhieva S.K."/>
            <person name="Tourova T.P."/>
            <person name="Grouzdev D.S."/>
            <person name="Beletsky A.V."/>
            <person name="Sokolova D.S."/>
            <person name="Samigullina S.R."/>
            <person name="Poltaraus A.B."/>
            <person name="Avtukh A.N."/>
            <person name="Tereshina V.M."/>
            <person name="Zhaparov N.S."/>
            <person name="Mardanov A.V."/>
            <person name="Nazina T.N."/>
        </authorList>
    </citation>
    <scope>NUCLEOTIDE SEQUENCE [LARGE SCALE GENOMIC DNA]</scope>
    <source>
        <strain evidence="4 5">9FUS</strain>
    </source>
</reference>
<dbReference type="InterPro" id="IPR016035">
    <property type="entry name" value="Acyl_Trfase/lysoPLipase"/>
</dbReference>
<gene>
    <name evidence="4" type="ORF">AB6M95_17390</name>
</gene>
<feature type="active site" description="Proton acceptor" evidence="2">
    <location>
        <position position="186"/>
    </location>
</feature>
<organism evidence="4 5">
    <name type="scientific">Pseudodesulfovibrio karagichevae</name>
    <dbReference type="NCBI Taxonomy" id="3239305"/>
    <lineage>
        <taxon>Bacteria</taxon>
        <taxon>Pseudomonadati</taxon>
        <taxon>Thermodesulfobacteriota</taxon>
        <taxon>Desulfovibrionia</taxon>
        <taxon>Desulfovibrionales</taxon>
        <taxon>Desulfovibrionaceae</taxon>
    </lineage>
</organism>
<feature type="domain" description="PNPLA" evidence="3">
    <location>
        <begin position="7"/>
        <end position="199"/>
    </location>
</feature>
<keyword evidence="1 2" id="KW-0443">Lipid metabolism</keyword>
<dbReference type="Proteomes" id="UP001568698">
    <property type="component" value="Unassembled WGS sequence"/>
</dbReference>
<dbReference type="SUPFAM" id="SSF52151">
    <property type="entry name" value="FabD/lysophospholipase-like"/>
    <property type="match status" value="1"/>
</dbReference>
<proteinExistence type="predicted"/>
<keyword evidence="2" id="KW-0378">Hydrolase</keyword>
<evidence type="ECO:0000256" key="2">
    <source>
        <dbReference type="PROSITE-ProRule" id="PRU01161"/>
    </source>
</evidence>
<keyword evidence="2" id="KW-0442">Lipid degradation</keyword>
<dbReference type="PROSITE" id="PS51635">
    <property type="entry name" value="PNPLA"/>
    <property type="match status" value="1"/>
</dbReference>
<sequence length="339" mass="38460">MSQFVNLCFEGGGVKGIAYAGALKVLEERGVMPHIRRVAGTSAGAISAALVAMGADWQKVKEIVGGTDFREFMDHYWLLGLNTHQLLHKYGLFKGKKFSEWMRDQIQLLTGNADLTFSELWMLSTSSPQTYRDLSMVGTNLNRQKAVVYNAVNSPDMPIWEAARISMSIPLFFGAYRDESEGVLVDGGVSWNYPLDMYDRRDFITDLSRPELFDEVAYPTTKWDDQVYNKQTLGLRVDNMDEIKAMKHRADMPPVKIENIVDYAKAILNFMLDMANKAHLHQNDWHRTVFIDALDVKTCDFDLSRAKVDELVQSGEKCANKYFDWFDAATPGEALNKIP</sequence>
<dbReference type="InterPro" id="IPR052580">
    <property type="entry name" value="Lipid_Hydrolase"/>
</dbReference>
<dbReference type="Pfam" id="PF01734">
    <property type="entry name" value="Patatin"/>
    <property type="match status" value="1"/>
</dbReference>
<evidence type="ECO:0000259" key="3">
    <source>
        <dbReference type="PROSITE" id="PS51635"/>
    </source>
</evidence>
<feature type="short sequence motif" description="GXSXG" evidence="2">
    <location>
        <begin position="40"/>
        <end position="44"/>
    </location>
</feature>
<dbReference type="RefSeq" id="WP_371388016.1">
    <property type="nucleotide sequence ID" value="NZ_JBGLYH010000074.1"/>
</dbReference>
<evidence type="ECO:0000256" key="1">
    <source>
        <dbReference type="ARBA" id="ARBA00023098"/>
    </source>
</evidence>